<name>A0ACD3QT18_LARCR</name>
<protein>
    <submittedName>
        <fullName evidence="1">Uncharacterized protein</fullName>
    </submittedName>
</protein>
<reference evidence="1" key="1">
    <citation type="submission" date="2018-11" db="EMBL/GenBank/DDBJ databases">
        <title>The sequence and de novo assembly of Larimichthys crocea genome using PacBio and Hi-C technologies.</title>
        <authorList>
            <person name="Xu P."/>
            <person name="Chen B."/>
            <person name="Zhou Z."/>
            <person name="Ke Q."/>
            <person name="Wu Y."/>
            <person name="Bai H."/>
            <person name="Pu F."/>
        </authorList>
    </citation>
    <scope>NUCLEOTIDE SEQUENCE</scope>
    <source>
        <tissue evidence="1">Muscle</tissue>
    </source>
</reference>
<proteinExistence type="predicted"/>
<accession>A0ACD3QT18</accession>
<comment type="caution">
    <text evidence="1">The sequence shown here is derived from an EMBL/GenBank/DDBJ whole genome shotgun (WGS) entry which is preliminary data.</text>
</comment>
<organism evidence="1 2">
    <name type="scientific">Larimichthys crocea</name>
    <name type="common">Large yellow croaker</name>
    <name type="synonym">Pseudosciaena crocea</name>
    <dbReference type="NCBI Taxonomy" id="215358"/>
    <lineage>
        <taxon>Eukaryota</taxon>
        <taxon>Metazoa</taxon>
        <taxon>Chordata</taxon>
        <taxon>Craniata</taxon>
        <taxon>Vertebrata</taxon>
        <taxon>Euteleostomi</taxon>
        <taxon>Actinopterygii</taxon>
        <taxon>Neopterygii</taxon>
        <taxon>Teleostei</taxon>
        <taxon>Neoteleostei</taxon>
        <taxon>Acanthomorphata</taxon>
        <taxon>Eupercaria</taxon>
        <taxon>Sciaenidae</taxon>
        <taxon>Larimichthys</taxon>
    </lineage>
</organism>
<gene>
    <name evidence="1" type="ORF">E3U43_002918</name>
</gene>
<keyword evidence="2" id="KW-1185">Reference proteome</keyword>
<sequence length="1437" mass="158136">MKTADAVFTSEINYVDEEVQWLLNDKVLFTNEVNTITHEGKVHKLTLKNLAPQDGGVITFQVRKVKESVTLEVKEKRAVFLKSLDDVIGEEKGMITLACEASKPRVSPTWRKEGKVLKAGPKYELLHTGKSLGLIIKDVTKEDAGDYSCDLGTEVSKAKVTVREIGIGITKWLKSAEVNEGETCSFECILSRESTDECSWTLNGQTIKNGGRFKVTSKGRKYMLSIQDVTPADAGEVVFNIKDLSSKTTLTVEGKASSVSKGLQNVSVVQGEDALFTCEVTQASYTVKWAKESKAIKKSLKYDISQEGKIMKLTIHNVTAEDSGEYSCEVVGGATTRAKLEIKEPIHKFTKALKDSEAKEKSSVTLQCETAQTPSNVIWLKGHTELKAGGLYEMSQKGRVLTLTIKHLEEEDTDIYTCDVGTAKCMAKVTVHALPPTFVQKLESQEAEEGADITLRCEISEPGVPVEWKKGTQVLKSGEKYQMKQKASVNELLINKVVPEDSGDYSCVCGDQKTTASLNIKAQPVTFKRKLESQEAEEGADITLRCEISKPGVPVEWKKGTQVLKSGEKYQMKQKASVNELLINKVVPEDSGDYSCVCGDQKTTASLNIKAQPVTFKQKLESQEAEEGADITLRCEISKPGVPVEWKKGTQVLKSGEKYQMKQKASVNELLINKVVPEDSGDYSCVCGDQKTTASLNIKAQPVTFKQKLESQEAEEGADITLHCEISKPGVPVEWKKGTQVLKSGEKYQMKQKASVNELLINKVVPGDSGDYSCVCGDQKTTASLNIKAQPVLFKTQLQNLEREAGENANLRCETTKPGAIVVWRCDDRVLTSSSKYHLKQEGTVVELVIYKLQGADSGEYSCDTGSQKTSAVLTVQEVEVNIVKFLESCVVYEGEDVRFECLVSHEEAPLAQWKLQDVPLQNNEMNLIKTEGPVHSLTLRGVTKADSGTVTFTVGNHTSTASLTVRAAPVLFKKELESQEATEGDKATLSCETSNPDRKVTWLKGSTVLTHGDKYSIEQRATTHILVIHKLNLKDSGEYTCDTGDKRSTATLTVKEHVRILRELCDITVITGQDAVFEVELSHSGVTNGEWWLGDNLLQNNDLNQMSINGRVHRLALKMVTTDESGDVAFVLGEEKSVACLLVEDKPKVLILEKPHNTVALEGETATLACTISDPKATLTWIRNNVAIKAGLKYDLRNNGAFHQLHIHNLVPDDSGTYTCDTGDAQCDVTLTVEGAPVFFHEELKNQDAIEGDDITLRCKLSKPAVRVEWRKGGMVLQPSKKYEMRQEGCVQKLCIWNLEPEDSGYYTCDAGDQLTTASLAVQAKPIDIVQGLENIETFDGGEALFECALSRPEGKDFRWLLDGKPVKESPNAEIVTFESGRRHLLPLERATYERQLHSDFQSWHSIHICPALCQRLAAGRCEGSGGQGGCSGTEG</sequence>
<evidence type="ECO:0000313" key="1">
    <source>
        <dbReference type="EMBL" id="TMS10259.1"/>
    </source>
</evidence>
<dbReference type="Proteomes" id="UP000793456">
    <property type="component" value="Chromosome XV"/>
</dbReference>
<evidence type="ECO:0000313" key="2">
    <source>
        <dbReference type="Proteomes" id="UP000793456"/>
    </source>
</evidence>
<dbReference type="EMBL" id="CM011688">
    <property type="protein sequence ID" value="TMS10259.1"/>
    <property type="molecule type" value="Genomic_DNA"/>
</dbReference>